<evidence type="ECO:0000313" key="2">
    <source>
        <dbReference type="EMBL" id="AIF66420.1"/>
    </source>
</evidence>
<reference evidence="2 3" key="1">
    <citation type="submission" date="2014-07" db="EMBL/GenBank/DDBJ databases">
        <title>Complete genome sequence of a moderately halophilic bacterium Terribacillus aidingensis MP602, isolated from Cryptomeria fortunei in Tianmu mountain in China.</title>
        <authorList>
            <person name="Wang Y."/>
            <person name="Lu P."/>
            <person name="Zhang L."/>
        </authorList>
    </citation>
    <scope>NUCLEOTIDE SEQUENCE [LARGE SCALE GENOMIC DNA]</scope>
    <source>
        <strain evidence="2 3">MP602</strain>
    </source>
</reference>
<evidence type="ECO:0000313" key="3">
    <source>
        <dbReference type="Proteomes" id="UP000027980"/>
    </source>
</evidence>
<dbReference type="SUPFAM" id="SSF88713">
    <property type="entry name" value="Glycoside hydrolase/deacetylase"/>
    <property type="match status" value="1"/>
</dbReference>
<dbReference type="Pfam" id="PF01522">
    <property type="entry name" value="Polysacc_deac_1"/>
    <property type="match status" value="1"/>
</dbReference>
<dbReference type="InterPro" id="IPR050248">
    <property type="entry name" value="Polysacc_deacetylase_ArnD"/>
</dbReference>
<dbReference type="Proteomes" id="UP000027980">
    <property type="component" value="Chromosome"/>
</dbReference>
<dbReference type="KEGG" id="tap:GZ22_07100"/>
<dbReference type="GO" id="GO:0016810">
    <property type="term" value="F:hydrolase activity, acting on carbon-nitrogen (but not peptide) bonds"/>
    <property type="evidence" value="ECO:0007669"/>
    <property type="project" value="InterPro"/>
</dbReference>
<dbReference type="PANTHER" id="PTHR10587">
    <property type="entry name" value="GLYCOSYL TRANSFERASE-RELATED"/>
    <property type="match status" value="1"/>
</dbReference>
<dbReference type="PANTHER" id="PTHR10587:SF80">
    <property type="entry name" value="CHITOOLIGOSACCHARIDE DEACETYLASE"/>
    <property type="match status" value="1"/>
</dbReference>
<dbReference type="CDD" id="cd10950">
    <property type="entry name" value="CE4_BsYlxY_like"/>
    <property type="match status" value="1"/>
</dbReference>
<sequence>MGMHRIIIHLVVFVTLLFLLIDSGHMPYQTASVNHHPVFSDIAVRTDEQELRQEIEAVRKEVEQPAENARIDKIWKKVPGKAGIKVDVDASLEKMKKAGIFDRELLVVKEVKPEITLDELPASPIYRAREDQEQVALLINVSWGEDHIPAILQTLKDANAKANFFIEGKWAKEHNQLVEMIKEEGHVIGNHAYNHPDMSRMSQTDSAEQISQTNEIIHAITGDKPVYFAPPSGSFNDGTIQAADDQEMETILWSVDTIDWQKPTVPVMMKRVTEKLHPGAFILMHPTPVVEAGLADMLKAIEDKGYSVSTLDTILNEGR</sequence>
<proteinExistence type="predicted"/>
<feature type="domain" description="NodB homology" evidence="1">
    <location>
        <begin position="133"/>
        <end position="309"/>
    </location>
</feature>
<dbReference type="InterPro" id="IPR022029">
    <property type="entry name" value="YoaR-like_PG-bd"/>
</dbReference>
<dbReference type="AlphaFoldDB" id="A0A075LIC6"/>
<evidence type="ECO:0000259" key="1">
    <source>
        <dbReference type="PROSITE" id="PS51677"/>
    </source>
</evidence>
<name>A0A075LIC6_9BACI</name>
<dbReference type="PROSITE" id="PS51677">
    <property type="entry name" value="NODB"/>
    <property type="match status" value="1"/>
</dbReference>
<dbReference type="OrthoDB" id="9812065at2"/>
<gene>
    <name evidence="2" type="ORF">GZ22_07100</name>
</gene>
<dbReference type="EMBL" id="CP008876">
    <property type="protein sequence ID" value="AIF66420.1"/>
    <property type="molecule type" value="Genomic_DNA"/>
</dbReference>
<dbReference type="InterPro" id="IPR011330">
    <property type="entry name" value="Glyco_hydro/deAcase_b/a-brl"/>
</dbReference>
<dbReference type="GO" id="GO:0005975">
    <property type="term" value="P:carbohydrate metabolic process"/>
    <property type="evidence" value="ECO:0007669"/>
    <property type="project" value="InterPro"/>
</dbReference>
<organism evidence="2 3">
    <name type="scientific">Terribacillus saccharophilus</name>
    <dbReference type="NCBI Taxonomy" id="361277"/>
    <lineage>
        <taxon>Bacteria</taxon>
        <taxon>Bacillati</taxon>
        <taxon>Bacillota</taxon>
        <taxon>Bacilli</taxon>
        <taxon>Bacillales</taxon>
        <taxon>Bacillaceae</taxon>
        <taxon>Terribacillus</taxon>
    </lineage>
</organism>
<dbReference type="Pfam" id="PF12229">
    <property type="entry name" value="PG_binding_4"/>
    <property type="match status" value="1"/>
</dbReference>
<dbReference type="GO" id="GO:0016020">
    <property type="term" value="C:membrane"/>
    <property type="evidence" value="ECO:0007669"/>
    <property type="project" value="TreeGrafter"/>
</dbReference>
<protein>
    <recommendedName>
        <fullName evidence="1">NodB homology domain-containing protein</fullName>
    </recommendedName>
</protein>
<accession>A0A075LIC6</accession>
<dbReference type="HOGENOM" id="CLU_064035_0_0_9"/>
<dbReference type="InterPro" id="IPR002509">
    <property type="entry name" value="NODB_dom"/>
</dbReference>
<dbReference type="Gene3D" id="3.20.20.370">
    <property type="entry name" value="Glycoside hydrolase/deacetylase"/>
    <property type="match status" value="1"/>
</dbReference>